<dbReference type="EMBL" id="UINC01178297">
    <property type="protein sequence ID" value="SVD86373.1"/>
    <property type="molecule type" value="Genomic_DNA"/>
</dbReference>
<evidence type="ECO:0000313" key="1">
    <source>
        <dbReference type="EMBL" id="SVD86373.1"/>
    </source>
</evidence>
<name>A0A382YT30_9ZZZZ</name>
<sequence>MDLKNLLPNNQKKLYGYNNEFTELVKLYKNKKLPSKIFLTGPKGIGKATMAYHLINYIFSSKEEYQYDLNNLKINNLNKSHKLILHNTHPNLHLVDII</sequence>
<feature type="non-terminal residue" evidence="1">
    <location>
        <position position="1"/>
    </location>
</feature>
<accession>A0A382YT30</accession>
<dbReference type="Gene3D" id="3.40.50.300">
    <property type="entry name" value="P-loop containing nucleotide triphosphate hydrolases"/>
    <property type="match status" value="1"/>
</dbReference>
<organism evidence="1">
    <name type="scientific">marine metagenome</name>
    <dbReference type="NCBI Taxonomy" id="408172"/>
    <lineage>
        <taxon>unclassified sequences</taxon>
        <taxon>metagenomes</taxon>
        <taxon>ecological metagenomes</taxon>
    </lineage>
</organism>
<feature type="non-terminal residue" evidence="1">
    <location>
        <position position="98"/>
    </location>
</feature>
<dbReference type="AlphaFoldDB" id="A0A382YT30"/>
<protein>
    <submittedName>
        <fullName evidence="1">Uncharacterized protein</fullName>
    </submittedName>
</protein>
<proteinExistence type="predicted"/>
<gene>
    <name evidence="1" type="ORF">METZ01_LOCUS439227</name>
</gene>
<reference evidence="1" key="1">
    <citation type="submission" date="2018-05" db="EMBL/GenBank/DDBJ databases">
        <authorList>
            <person name="Lanie J.A."/>
            <person name="Ng W.-L."/>
            <person name="Kazmierczak K.M."/>
            <person name="Andrzejewski T.M."/>
            <person name="Davidsen T.M."/>
            <person name="Wayne K.J."/>
            <person name="Tettelin H."/>
            <person name="Glass J.I."/>
            <person name="Rusch D."/>
            <person name="Podicherti R."/>
            <person name="Tsui H.-C.T."/>
            <person name="Winkler M.E."/>
        </authorList>
    </citation>
    <scope>NUCLEOTIDE SEQUENCE</scope>
</reference>
<dbReference type="InterPro" id="IPR027417">
    <property type="entry name" value="P-loop_NTPase"/>
</dbReference>
<dbReference type="SUPFAM" id="SSF52540">
    <property type="entry name" value="P-loop containing nucleoside triphosphate hydrolases"/>
    <property type="match status" value="1"/>
</dbReference>